<dbReference type="AlphaFoldDB" id="A0AA88GHP3"/>
<proteinExistence type="predicted"/>
<organism evidence="2 3">
    <name type="scientific">Naegleria lovaniensis</name>
    <name type="common">Amoeba</name>
    <dbReference type="NCBI Taxonomy" id="51637"/>
    <lineage>
        <taxon>Eukaryota</taxon>
        <taxon>Discoba</taxon>
        <taxon>Heterolobosea</taxon>
        <taxon>Tetramitia</taxon>
        <taxon>Eutetramitia</taxon>
        <taxon>Vahlkampfiidae</taxon>
        <taxon>Naegleria</taxon>
    </lineage>
</organism>
<dbReference type="InterPro" id="IPR029058">
    <property type="entry name" value="AB_hydrolase_fold"/>
</dbReference>
<dbReference type="InterPro" id="IPR053145">
    <property type="entry name" value="AB_hydrolase_Est10"/>
</dbReference>
<dbReference type="PANTHER" id="PTHR43265">
    <property type="entry name" value="ESTERASE ESTD"/>
    <property type="match status" value="1"/>
</dbReference>
<dbReference type="GO" id="GO:0052689">
    <property type="term" value="F:carboxylic ester hydrolase activity"/>
    <property type="evidence" value="ECO:0007669"/>
    <property type="project" value="TreeGrafter"/>
</dbReference>
<sequence length="502" mass="57100">MPSSCQSSPPPFQVRTESIQFTSKAPSGNLTLFGTLYIPFHSSSSSIPNHIKDHPSNNNINYNNNNINYNNNYNNNIEKLPAVVLVHGSGPQNRNESIHNYVFLNTEAKPEWKKPYCGYTLLNFNTFHELAMQLASQNGMIVLTYDKRTCCSVSNTACSKCRVDPVTHQFTRDSCFYACQTQHAPQLLDLNVLTLDDLVWDVVHALEYLALNRSKDLWIDTTRLSLLGHSEGVNVVLKAMNVFNMMMNDSTRPRSTKYGNEWNHQDEENHSSNTTTSCGKYESRLLNVPPRVSNVFLMNGVVFDYGQLLLDQYQRILNKWILIKQVCEKEDPSSPLILNANQAIPITNQTIKALQDFFPKFKAGQYPLNWVYSIGGAVSGYFLKSSYEFTSITREQLLSMKSHGSSRSNEEENDDQPPFIPFVCSLNSPTDLNIQPKEYAALLEVMAQRESSKTLVRVMENLTHFDTPSDLSSPEITQQVMEFIQNCLTFQPPLKERSNKKR</sequence>
<evidence type="ECO:0000256" key="1">
    <source>
        <dbReference type="SAM" id="MobiDB-lite"/>
    </source>
</evidence>
<accession>A0AA88GHP3</accession>
<dbReference type="EMBL" id="PYSW02000040">
    <property type="protein sequence ID" value="KAG2375073.1"/>
    <property type="molecule type" value="Genomic_DNA"/>
</dbReference>
<dbReference type="RefSeq" id="XP_044544247.1">
    <property type="nucleotide sequence ID" value="XM_044685581.1"/>
</dbReference>
<dbReference type="Gene3D" id="3.40.50.1820">
    <property type="entry name" value="alpha/beta hydrolase"/>
    <property type="match status" value="1"/>
</dbReference>
<keyword evidence="3" id="KW-1185">Reference proteome</keyword>
<feature type="region of interest" description="Disordered" evidence="1">
    <location>
        <begin position="254"/>
        <end position="276"/>
    </location>
</feature>
<dbReference type="GeneID" id="68102531"/>
<comment type="caution">
    <text evidence="2">The sequence shown here is derived from an EMBL/GenBank/DDBJ whole genome shotgun (WGS) entry which is preliminary data.</text>
</comment>
<name>A0AA88GHP3_NAELO</name>
<evidence type="ECO:0000313" key="3">
    <source>
        <dbReference type="Proteomes" id="UP000816034"/>
    </source>
</evidence>
<dbReference type="Proteomes" id="UP000816034">
    <property type="component" value="Unassembled WGS sequence"/>
</dbReference>
<gene>
    <name evidence="2" type="ORF">C9374_010077</name>
</gene>
<dbReference type="PANTHER" id="PTHR43265:SF1">
    <property type="entry name" value="ESTERASE ESTD"/>
    <property type="match status" value="1"/>
</dbReference>
<evidence type="ECO:0000313" key="2">
    <source>
        <dbReference type="EMBL" id="KAG2375073.1"/>
    </source>
</evidence>
<dbReference type="SUPFAM" id="SSF53474">
    <property type="entry name" value="alpha/beta-Hydrolases"/>
    <property type="match status" value="1"/>
</dbReference>
<protein>
    <submittedName>
        <fullName evidence="2">Uncharacterized protein</fullName>
    </submittedName>
</protein>
<reference evidence="2 3" key="1">
    <citation type="journal article" date="2018" name="BMC Genomics">
        <title>The genome of Naegleria lovaniensis, the basis for a comparative approach to unravel pathogenicity factors of the human pathogenic amoeba N. fowleri.</title>
        <authorList>
            <person name="Liechti N."/>
            <person name="Schurch N."/>
            <person name="Bruggmann R."/>
            <person name="Wittwer M."/>
        </authorList>
    </citation>
    <scope>NUCLEOTIDE SEQUENCE [LARGE SCALE GENOMIC DNA]</scope>
    <source>
        <strain evidence="2 3">ATCC 30569</strain>
    </source>
</reference>